<reference evidence="1 2" key="1">
    <citation type="submission" date="2014-07" db="EMBL/GenBank/DDBJ databases">
        <title>Methanogenic archaea and the global carbon cycle.</title>
        <authorList>
            <person name="Henriksen J.R."/>
            <person name="Luke J."/>
            <person name="Reinhart S."/>
            <person name="Benedict M.N."/>
            <person name="Youngblut N.D."/>
            <person name="Metcalf M.E."/>
            <person name="Whitaker R.J."/>
            <person name="Metcalf W.W."/>
        </authorList>
    </citation>
    <scope>NUCLEOTIDE SEQUENCE [LARGE SCALE GENOMIC DNA]</scope>
    <source>
        <strain evidence="1 2">C2J</strain>
    </source>
</reference>
<dbReference type="Pfam" id="PF06245">
    <property type="entry name" value="DUF1015"/>
    <property type="match status" value="1"/>
</dbReference>
<evidence type="ECO:0000313" key="1">
    <source>
        <dbReference type="EMBL" id="AKB35891.1"/>
    </source>
</evidence>
<evidence type="ECO:0008006" key="3">
    <source>
        <dbReference type="Google" id="ProtNLM"/>
    </source>
</evidence>
<dbReference type="GeneID" id="24870891"/>
<dbReference type="AlphaFoldDB" id="A0A0E3LCP7"/>
<evidence type="ECO:0000313" key="2">
    <source>
        <dbReference type="Proteomes" id="UP000033123"/>
    </source>
</evidence>
<dbReference type="PIRSF" id="PIRSF033563">
    <property type="entry name" value="UCP033563"/>
    <property type="match status" value="1"/>
</dbReference>
<name>A0A0E3LCP7_9EURY</name>
<dbReference type="PANTHER" id="PTHR36454:SF1">
    <property type="entry name" value="DUF1015 DOMAIN-CONTAINING PROTEIN"/>
    <property type="match status" value="1"/>
</dbReference>
<dbReference type="STRING" id="1434118.MSSAC_1301"/>
<dbReference type="Proteomes" id="UP000033123">
    <property type="component" value="Chromosome"/>
</dbReference>
<dbReference type="EMBL" id="CP009508">
    <property type="protein sequence ID" value="AKB35891.1"/>
    <property type="molecule type" value="Genomic_DNA"/>
</dbReference>
<protein>
    <recommendedName>
        <fullName evidence="3">DUF1015 domain-containing protein</fullName>
    </recommendedName>
</protein>
<sequence length="394" mass="45290">MILHVPHIILPEANWKEWAVIACDQHTQDMEYWKRVEEFVGDTPSTLNLIYPEIYLPLDENRVNKIHEAMRNYRTFLVDHGPCFILVKREVAGSERTGLVVAVDLEGYEYDGSESFIRPTEKTIKERLPARVKIRENAELELTHVLVLYDDPDFSVLPRNTADPVYEENKVYDFDLMEDGGHIRGFKISDEKTIEEISEKIQALGTLLVGDGNHSLAAAKSFWKKIKGTVPENHPARYALVELVNLHDPGLTFEPIHRIVRGVDPEELLKRFNARIIESSAGDPTTWLSDISHSIGFITKDRRGVLVFDNPKHDLEVETLDEVIDAYPVEYEHDPEVVEKLGKEPESVGFFLPALKRSEFFALIKKKGILPRKSFSLGKENEKRYYIEARRITQ</sequence>
<dbReference type="InterPro" id="IPR008323">
    <property type="entry name" value="UCP033563"/>
</dbReference>
<dbReference type="RefSeq" id="WP_048181184.1">
    <property type="nucleotide sequence ID" value="NZ_CP009508.1"/>
</dbReference>
<accession>A0A0E3LCP7</accession>
<gene>
    <name evidence="1" type="ORF">MSSAC_1301</name>
</gene>
<dbReference type="HOGENOM" id="CLU_036573_0_0_2"/>
<dbReference type="PATRIC" id="fig|1434118.4.peg.1654"/>
<dbReference type="KEGG" id="msj:MSSAC_1301"/>
<dbReference type="PANTHER" id="PTHR36454">
    <property type="entry name" value="LMO2823 PROTEIN"/>
    <property type="match status" value="1"/>
</dbReference>
<organism evidence="1 2">
    <name type="scientific">Methanosarcina siciliae C2J</name>
    <dbReference type="NCBI Taxonomy" id="1434118"/>
    <lineage>
        <taxon>Archaea</taxon>
        <taxon>Methanobacteriati</taxon>
        <taxon>Methanobacteriota</taxon>
        <taxon>Stenosarchaea group</taxon>
        <taxon>Methanomicrobia</taxon>
        <taxon>Methanosarcinales</taxon>
        <taxon>Methanosarcinaceae</taxon>
        <taxon>Methanosarcina</taxon>
    </lineage>
</organism>
<proteinExistence type="predicted"/>